<feature type="domain" description="Isochorismatase-like" evidence="3">
    <location>
        <begin position="10"/>
        <end position="147"/>
    </location>
</feature>
<protein>
    <recommendedName>
        <fullName evidence="3">Isochorismatase-like domain-containing protein</fullName>
    </recommendedName>
</protein>
<evidence type="ECO:0000256" key="2">
    <source>
        <dbReference type="SAM" id="MobiDB-lite"/>
    </source>
</evidence>
<dbReference type="InterPro" id="IPR036380">
    <property type="entry name" value="Isochorismatase-like_sf"/>
</dbReference>
<reference evidence="5" key="1">
    <citation type="journal article" date="2019" name="Int. J. Syst. Evol. Microbiol.">
        <title>The Global Catalogue of Microorganisms (GCM) 10K type strain sequencing project: providing services to taxonomists for standard genome sequencing and annotation.</title>
        <authorList>
            <consortium name="The Broad Institute Genomics Platform"/>
            <consortium name="The Broad Institute Genome Sequencing Center for Infectious Disease"/>
            <person name="Wu L."/>
            <person name="Ma J."/>
        </authorList>
    </citation>
    <scope>NUCLEOTIDE SEQUENCE [LARGE SCALE GENOMIC DNA]</scope>
    <source>
        <strain evidence="5">JCM 4316</strain>
    </source>
</reference>
<dbReference type="Gene3D" id="3.40.50.850">
    <property type="entry name" value="Isochorismatase-like"/>
    <property type="match status" value="1"/>
</dbReference>
<dbReference type="InterPro" id="IPR000868">
    <property type="entry name" value="Isochorismatase-like_dom"/>
</dbReference>
<evidence type="ECO:0000256" key="1">
    <source>
        <dbReference type="ARBA" id="ARBA00022801"/>
    </source>
</evidence>
<gene>
    <name evidence="4" type="ORF">GCM10010246_60320</name>
</gene>
<name>A0ABP5TTR1_9ACTN</name>
<dbReference type="SUPFAM" id="SSF52499">
    <property type="entry name" value="Isochorismatase-like hydrolases"/>
    <property type="match status" value="1"/>
</dbReference>
<keyword evidence="5" id="KW-1185">Reference proteome</keyword>
<sequence>MAAHVSPVQALIVVDVQSAFASGPDAVPAAPRMVVCVKDLMARARTAGALVVQLQNDGPEGAPDEPGTPGWELHLPVHQDLGDVVIRKTEDDGFQDTPLARLLNETGIQALAICGVMSEMCVSATARTALAQGYRVVMPHDAHATYDIPAAPGISDMVPAAMVSRVAEWALGDEVEIVPHAADVTFEPPADRPTPEGAQRSSVH</sequence>
<dbReference type="EMBL" id="BAAASD010000033">
    <property type="protein sequence ID" value="GAA2361499.1"/>
    <property type="molecule type" value="Genomic_DNA"/>
</dbReference>
<dbReference type="Proteomes" id="UP001500253">
    <property type="component" value="Unassembled WGS sequence"/>
</dbReference>
<proteinExistence type="predicted"/>
<keyword evidence="1" id="KW-0378">Hydrolase</keyword>
<comment type="caution">
    <text evidence="4">The sequence shown here is derived from an EMBL/GenBank/DDBJ whole genome shotgun (WGS) entry which is preliminary data.</text>
</comment>
<accession>A0ABP5TTR1</accession>
<dbReference type="PANTHER" id="PTHR43540">
    <property type="entry name" value="PEROXYUREIDOACRYLATE/UREIDOACRYLATE AMIDOHYDROLASE-RELATED"/>
    <property type="match status" value="1"/>
</dbReference>
<dbReference type="RefSeq" id="WP_346177512.1">
    <property type="nucleotide sequence ID" value="NZ_BAAASD010000033.1"/>
</dbReference>
<dbReference type="InterPro" id="IPR050272">
    <property type="entry name" value="Isochorismatase-like_hydrls"/>
</dbReference>
<evidence type="ECO:0000259" key="3">
    <source>
        <dbReference type="Pfam" id="PF00857"/>
    </source>
</evidence>
<dbReference type="PANTHER" id="PTHR43540:SF1">
    <property type="entry name" value="ISOCHORISMATASE HYDROLASE"/>
    <property type="match status" value="1"/>
</dbReference>
<dbReference type="Pfam" id="PF00857">
    <property type="entry name" value="Isochorismatase"/>
    <property type="match status" value="1"/>
</dbReference>
<feature type="region of interest" description="Disordered" evidence="2">
    <location>
        <begin position="184"/>
        <end position="204"/>
    </location>
</feature>
<evidence type="ECO:0000313" key="4">
    <source>
        <dbReference type="EMBL" id="GAA2361499.1"/>
    </source>
</evidence>
<organism evidence="4 5">
    <name type="scientific">Streptomyces cuspidosporus</name>
    <dbReference type="NCBI Taxonomy" id="66882"/>
    <lineage>
        <taxon>Bacteria</taxon>
        <taxon>Bacillati</taxon>
        <taxon>Actinomycetota</taxon>
        <taxon>Actinomycetes</taxon>
        <taxon>Kitasatosporales</taxon>
        <taxon>Streptomycetaceae</taxon>
        <taxon>Streptomyces</taxon>
    </lineage>
</organism>
<evidence type="ECO:0000313" key="5">
    <source>
        <dbReference type="Proteomes" id="UP001500253"/>
    </source>
</evidence>